<name>A0A7V8NU17_9BACT</name>
<protein>
    <submittedName>
        <fullName evidence="1">Uncharacterized protein</fullName>
    </submittedName>
</protein>
<evidence type="ECO:0000313" key="1">
    <source>
        <dbReference type="EMBL" id="MBA0087514.1"/>
    </source>
</evidence>
<sequence length="118" mass="13171">MAVSSRTLQGVYNVICAQGIPDPRAQGSGYGDDLALDLATRVMADLITERFNWKFNRAVANPIYTNSWQQDYPQLAQPGGPIEWGEDCDILDVNNTTIPKPLNWDGSITWVRQLTRTS</sequence>
<dbReference type="Proteomes" id="UP000567293">
    <property type="component" value="Unassembled WGS sequence"/>
</dbReference>
<feature type="non-terminal residue" evidence="1">
    <location>
        <position position="118"/>
    </location>
</feature>
<dbReference type="AlphaFoldDB" id="A0A7V8NU17"/>
<proteinExistence type="predicted"/>
<dbReference type="EMBL" id="JACDQQ010002044">
    <property type="protein sequence ID" value="MBA0087514.1"/>
    <property type="molecule type" value="Genomic_DNA"/>
</dbReference>
<comment type="caution">
    <text evidence="1">The sequence shown here is derived from an EMBL/GenBank/DDBJ whole genome shotgun (WGS) entry which is preliminary data.</text>
</comment>
<evidence type="ECO:0000313" key="2">
    <source>
        <dbReference type="Proteomes" id="UP000567293"/>
    </source>
</evidence>
<organism evidence="1 2">
    <name type="scientific">Candidatus Acidiferrum panamense</name>
    <dbReference type="NCBI Taxonomy" id="2741543"/>
    <lineage>
        <taxon>Bacteria</taxon>
        <taxon>Pseudomonadati</taxon>
        <taxon>Acidobacteriota</taxon>
        <taxon>Terriglobia</taxon>
        <taxon>Candidatus Acidiferrales</taxon>
        <taxon>Candidatus Acidiferrum</taxon>
    </lineage>
</organism>
<reference evidence="1" key="1">
    <citation type="submission" date="2020-06" db="EMBL/GenBank/DDBJ databases">
        <title>Legume-microbial interactions unlock mineral nutrients during tropical forest succession.</title>
        <authorList>
            <person name="Epihov D.Z."/>
        </authorList>
    </citation>
    <scope>NUCLEOTIDE SEQUENCE [LARGE SCALE GENOMIC DNA]</scope>
    <source>
        <strain evidence="1">Pan2503</strain>
    </source>
</reference>
<gene>
    <name evidence="1" type="ORF">HRJ53_21220</name>
</gene>
<keyword evidence="2" id="KW-1185">Reference proteome</keyword>
<accession>A0A7V8NU17</accession>